<sequence>KLGEVTLDGHPLRDLDLAYLRSNVSLLHQEAVLFTGTLRENIRYGRQDATDAEVEAAARAAFAHNFIMALPDGYDTVVGERGGTLSGGQRQRVAIARALLRDSPVVVLDEATTGLDPEAAKDVLDAIARLVAGRTTLAVTHDVEMALRADRVVWLEDGRILREGSPSALLADDPIFREWVEASGRTPDEIRRG</sequence>
<name>A0A921EPX9_9ACTN</name>
<dbReference type="PROSITE" id="PS00211">
    <property type="entry name" value="ABC_TRANSPORTER_1"/>
    <property type="match status" value="1"/>
</dbReference>
<dbReference type="GO" id="GO:0016887">
    <property type="term" value="F:ATP hydrolysis activity"/>
    <property type="evidence" value="ECO:0007669"/>
    <property type="project" value="InterPro"/>
</dbReference>
<protein>
    <submittedName>
        <fullName evidence="2">ATP-binding cassette domain-containing protein</fullName>
    </submittedName>
</protein>
<dbReference type="GO" id="GO:0015421">
    <property type="term" value="F:ABC-type oligopeptide transporter activity"/>
    <property type="evidence" value="ECO:0007669"/>
    <property type="project" value="TreeGrafter"/>
</dbReference>
<dbReference type="PANTHER" id="PTHR43394">
    <property type="entry name" value="ATP-DEPENDENT PERMEASE MDL1, MITOCHONDRIAL"/>
    <property type="match status" value="1"/>
</dbReference>
<dbReference type="Gene3D" id="3.40.50.300">
    <property type="entry name" value="P-loop containing nucleotide triphosphate hydrolases"/>
    <property type="match status" value="1"/>
</dbReference>
<reference evidence="2" key="1">
    <citation type="journal article" date="2021" name="PeerJ">
        <title>Extensive microbial diversity within the chicken gut microbiome revealed by metagenomics and culture.</title>
        <authorList>
            <person name="Gilroy R."/>
            <person name="Ravi A."/>
            <person name="Getino M."/>
            <person name="Pursley I."/>
            <person name="Horton D.L."/>
            <person name="Alikhan N.F."/>
            <person name="Baker D."/>
            <person name="Gharbi K."/>
            <person name="Hall N."/>
            <person name="Watson M."/>
            <person name="Adriaenssens E.M."/>
            <person name="Foster-Nyarko E."/>
            <person name="Jarju S."/>
            <person name="Secka A."/>
            <person name="Antonio M."/>
            <person name="Oren A."/>
            <person name="Chaudhuri R.R."/>
            <person name="La Ragione R."/>
            <person name="Hildebrand F."/>
            <person name="Pallen M.J."/>
        </authorList>
    </citation>
    <scope>NUCLEOTIDE SEQUENCE</scope>
    <source>
        <strain evidence="2">ChiGjej3B3-7470</strain>
    </source>
</reference>
<dbReference type="Pfam" id="PF00005">
    <property type="entry name" value="ABC_tran"/>
    <property type="match status" value="1"/>
</dbReference>
<dbReference type="Proteomes" id="UP000712713">
    <property type="component" value="Unassembled WGS sequence"/>
</dbReference>
<dbReference type="InterPro" id="IPR003439">
    <property type="entry name" value="ABC_transporter-like_ATP-bd"/>
</dbReference>
<gene>
    <name evidence="2" type="ORF">K8V15_10810</name>
</gene>
<comment type="caution">
    <text evidence="2">The sequence shown here is derived from an EMBL/GenBank/DDBJ whole genome shotgun (WGS) entry which is preliminary data.</text>
</comment>
<keyword evidence="2" id="KW-0547">Nucleotide-binding</keyword>
<organism evidence="2 3">
    <name type="scientific">Tessaracoccus flavescens</name>
    <dbReference type="NCBI Taxonomy" id="399497"/>
    <lineage>
        <taxon>Bacteria</taxon>
        <taxon>Bacillati</taxon>
        <taxon>Actinomycetota</taxon>
        <taxon>Actinomycetes</taxon>
        <taxon>Propionibacteriales</taxon>
        <taxon>Propionibacteriaceae</taxon>
        <taxon>Tessaracoccus</taxon>
    </lineage>
</organism>
<accession>A0A921EPX9</accession>
<feature type="domain" description="ABC transporter" evidence="1">
    <location>
        <begin position="2"/>
        <end position="182"/>
    </location>
</feature>
<evidence type="ECO:0000259" key="1">
    <source>
        <dbReference type="PROSITE" id="PS50893"/>
    </source>
</evidence>
<dbReference type="EMBL" id="DYZF01000275">
    <property type="protein sequence ID" value="HJE52443.1"/>
    <property type="molecule type" value="Genomic_DNA"/>
</dbReference>
<evidence type="ECO:0000313" key="2">
    <source>
        <dbReference type="EMBL" id="HJE52443.1"/>
    </source>
</evidence>
<dbReference type="GO" id="GO:0005524">
    <property type="term" value="F:ATP binding"/>
    <property type="evidence" value="ECO:0007669"/>
    <property type="project" value="UniProtKB-KW"/>
</dbReference>
<dbReference type="InterPro" id="IPR027417">
    <property type="entry name" value="P-loop_NTPase"/>
</dbReference>
<dbReference type="InterPro" id="IPR039421">
    <property type="entry name" value="Type_1_exporter"/>
</dbReference>
<proteinExistence type="predicted"/>
<keyword evidence="2" id="KW-0067">ATP-binding</keyword>
<dbReference type="PROSITE" id="PS50893">
    <property type="entry name" value="ABC_TRANSPORTER_2"/>
    <property type="match status" value="1"/>
</dbReference>
<dbReference type="AlphaFoldDB" id="A0A921EPX9"/>
<dbReference type="PANTHER" id="PTHR43394:SF1">
    <property type="entry name" value="ATP-BINDING CASSETTE SUB-FAMILY B MEMBER 10, MITOCHONDRIAL"/>
    <property type="match status" value="1"/>
</dbReference>
<dbReference type="SUPFAM" id="SSF52540">
    <property type="entry name" value="P-loop containing nucleoside triphosphate hydrolases"/>
    <property type="match status" value="1"/>
</dbReference>
<reference evidence="2" key="2">
    <citation type="submission" date="2021-09" db="EMBL/GenBank/DDBJ databases">
        <authorList>
            <person name="Gilroy R."/>
        </authorList>
    </citation>
    <scope>NUCLEOTIDE SEQUENCE</scope>
    <source>
        <strain evidence="2">ChiGjej3B3-7470</strain>
    </source>
</reference>
<dbReference type="InterPro" id="IPR017871">
    <property type="entry name" value="ABC_transporter-like_CS"/>
</dbReference>
<evidence type="ECO:0000313" key="3">
    <source>
        <dbReference type="Proteomes" id="UP000712713"/>
    </source>
</evidence>
<feature type="non-terminal residue" evidence="2">
    <location>
        <position position="1"/>
    </location>
</feature>